<dbReference type="AlphaFoldDB" id="A0A0F6MLE9"/>
<evidence type="ECO:0000256" key="8">
    <source>
        <dbReference type="SAM" id="Phobius"/>
    </source>
</evidence>
<dbReference type="PANTHER" id="PTHR42911:SF1">
    <property type="entry name" value="MODULATOR OF FTSH PROTEASE HFLC"/>
    <property type="match status" value="1"/>
</dbReference>
<name>A0A0F6MLE9_TREDN</name>
<dbReference type="SUPFAM" id="SSF117892">
    <property type="entry name" value="Band 7/SPFH domain"/>
    <property type="match status" value="1"/>
</dbReference>
<feature type="transmembrane region" description="Helical" evidence="8">
    <location>
        <begin position="38"/>
        <end position="61"/>
    </location>
</feature>
<evidence type="ECO:0000256" key="5">
    <source>
        <dbReference type="ARBA" id="ARBA00023136"/>
    </source>
</evidence>
<dbReference type="RefSeq" id="WP_002693560.1">
    <property type="nucleotide sequence ID" value="NZ_CM001797.1"/>
</dbReference>
<dbReference type="PANTHER" id="PTHR42911">
    <property type="entry name" value="MODULATOR OF FTSH PROTEASE HFLC"/>
    <property type="match status" value="1"/>
</dbReference>
<dbReference type="GO" id="GO:0016020">
    <property type="term" value="C:membrane"/>
    <property type="evidence" value="ECO:0007669"/>
    <property type="project" value="UniProtKB-SubCell"/>
</dbReference>
<dbReference type="Pfam" id="PF01145">
    <property type="entry name" value="Band_7"/>
    <property type="match status" value="1"/>
</dbReference>
<evidence type="ECO:0000256" key="1">
    <source>
        <dbReference type="ARBA" id="ARBA00004167"/>
    </source>
</evidence>
<evidence type="ECO:0000256" key="6">
    <source>
        <dbReference type="PIRNR" id="PIRNR005651"/>
    </source>
</evidence>
<dbReference type="InterPro" id="IPR001107">
    <property type="entry name" value="Band_7"/>
</dbReference>
<dbReference type="PATRIC" id="fig|999434.4.peg.2512"/>
<feature type="domain" description="Band 7" evidence="9">
    <location>
        <begin position="56"/>
        <end position="259"/>
    </location>
</feature>
<dbReference type="SMART" id="SM00244">
    <property type="entry name" value="PHB"/>
    <property type="match status" value="1"/>
</dbReference>
<dbReference type="EMBL" id="AGDY01000010">
    <property type="protein sequence ID" value="EMB19714.1"/>
    <property type="molecule type" value="Genomic_DNA"/>
</dbReference>
<dbReference type="CDD" id="cd03405">
    <property type="entry name" value="SPFH_HflC"/>
    <property type="match status" value="1"/>
</dbReference>
<comment type="subcellular location">
    <subcellularLocation>
        <location evidence="1">Membrane</location>
        <topology evidence="1">Single-pass membrane protein</topology>
    </subcellularLocation>
</comment>
<evidence type="ECO:0000256" key="4">
    <source>
        <dbReference type="ARBA" id="ARBA00022989"/>
    </source>
</evidence>
<evidence type="ECO:0000256" key="2">
    <source>
        <dbReference type="ARBA" id="ARBA00007862"/>
    </source>
</evidence>
<dbReference type="PIRSF" id="PIRSF005651">
    <property type="entry name" value="HflC"/>
    <property type="match status" value="1"/>
</dbReference>
<comment type="similarity">
    <text evidence="2 6">Belongs to the band 7/mec-2 family. HflC subfamily.</text>
</comment>
<keyword evidence="5 8" id="KW-0472">Membrane</keyword>
<dbReference type="HOGENOM" id="CLU_059167_1_1_12"/>
<dbReference type="Gene3D" id="3.30.479.30">
    <property type="entry name" value="Band 7 domain"/>
    <property type="match status" value="1"/>
</dbReference>
<comment type="caution">
    <text evidence="10">The sequence shown here is derived from an EMBL/GenBank/DDBJ whole genome shotgun (WGS) entry which is preliminary data.</text>
</comment>
<proteinExistence type="inferred from homology"/>
<dbReference type="NCBIfam" id="TIGR01932">
    <property type="entry name" value="hflC"/>
    <property type="match status" value="1"/>
</dbReference>
<dbReference type="InterPro" id="IPR036013">
    <property type="entry name" value="Band_7/SPFH_dom_sf"/>
</dbReference>
<evidence type="ECO:0000256" key="3">
    <source>
        <dbReference type="ARBA" id="ARBA00022692"/>
    </source>
</evidence>
<comment type="function">
    <text evidence="6">HflC and HflK could regulate a protease.</text>
</comment>
<feature type="compositionally biased region" description="Basic and acidic residues" evidence="7">
    <location>
        <begin position="24"/>
        <end position="33"/>
    </location>
</feature>
<feature type="region of interest" description="Disordered" evidence="7">
    <location>
        <begin position="1"/>
        <end position="33"/>
    </location>
</feature>
<evidence type="ECO:0000313" key="10">
    <source>
        <dbReference type="EMBL" id="EMB19714.1"/>
    </source>
</evidence>
<evidence type="ECO:0000256" key="7">
    <source>
        <dbReference type="SAM" id="MobiDB-lite"/>
    </source>
</evidence>
<keyword evidence="3 8" id="KW-0812">Transmembrane</keyword>
<evidence type="ECO:0000259" key="9">
    <source>
        <dbReference type="SMART" id="SM00244"/>
    </source>
</evidence>
<reference evidence="10" key="1">
    <citation type="submission" date="2012-01" db="EMBL/GenBank/DDBJ databases">
        <title>The Genome Sequence of Treponema denticola OTK.</title>
        <authorList>
            <consortium name="The Broad Institute Genome Sequencing Platform"/>
            <person name="Earl A."/>
            <person name="Ward D."/>
            <person name="Feldgarden M."/>
            <person name="Gevers D."/>
            <person name="Blanton J.M."/>
            <person name="Fenno C.J."/>
            <person name="Baranova O.V."/>
            <person name="Mathney J."/>
            <person name="Dewhirst F.E."/>
            <person name="Izard J."/>
            <person name="Young S.K."/>
            <person name="Zeng Q."/>
            <person name="Gargeya S."/>
            <person name="Fitzgerald M."/>
            <person name="Haas B."/>
            <person name="Abouelleil A."/>
            <person name="Alvarado L."/>
            <person name="Arachchi H.M."/>
            <person name="Berlin A."/>
            <person name="Chapman S.B."/>
            <person name="Gearin G."/>
            <person name="Goldberg J."/>
            <person name="Griggs A."/>
            <person name="Gujja S."/>
            <person name="Hansen M."/>
            <person name="Heiman D."/>
            <person name="Howarth C."/>
            <person name="Larimer J."/>
            <person name="Lui A."/>
            <person name="MacDonald P.J.P."/>
            <person name="McCowen C."/>
            <person name="Montmayeur A."/>
            <person name="Murphy C."/>
            <person name="Neiman D."/>
            <person name="Pearson M."/>
            <person name="Priest M."/>
            <person name="Roberts A."/>
            <person name="Saif S."/>
            <person name="Shea T."/>
            <person name="Sisk P."/>
            <person name="Stolte C."/>
            <person name="Sykes S."/>
            <person name="Wortman J."/>
            <person name="Nusbaum C."/>
            <person name="Birren B."/>
        </authorList>
    </citation>
    <scope>NUCLEOTIDE SEQUENCE [LARGE SCALE GENOMIC DNA]</scope>
    <source>
        <strain evidence="10">OTK</strain>
    </source>
</reference>
<keyword evidence="4 8" id="KW-1133">Transmembrane helix</keyword>
<organism evidence="10">
    <name type="scientific">Treponema denticola OTK</name>
    <dbReference type="NCBI Taxonomy" id="999434"/>
    <lineage>
        <taxon>Bacteria</taxon>
        <taxon>Pseudomonadati</taxon>
        <taxon>Spirochaetota</taxon>
        <taxon>Spirochaetia</taxon>
        <taxon>Spirochaetales</taxon>
        <taxon>Treponemataceae</taxon>
        <taxon>Treponema</taxon>
    </lineage>
</organism>
<dbReference type="Proteomes" id="UP000011701">
    <property type="component" value="Chromosome"/>
</dbReference>
<accession>A0A0F6MLE9</accession>
<dbReference type="InterPro" id="IPR010200">
    <property type="entry name" value="HflC"/>
</dbReference>
<protein>
    <recommendedName>
        <fullName evidence="6">Protein HflC</fullName>
    </recommendedName>
</protein>
<sequence>MENYENTENTEDVRFESPSSKNKIKPEKNKKDKKDKKGFGWLFFIIILVVLFFFLKPFYILNEGNVAIITKFGAVVKTEKEAGLHFKMPLIHTVNKYTAKLLRLDGDPQKILTLEKQYLKVDTTSRWRIVDVKKFYESLTTYDSAYSRLSDIVDSSVRDIISVNSLADVVRSSNIINESKKTEEFNLENAEVDLGSLKTEKVNFPVIKKGRETLADEILAKANSQLGEFGLEVVDLIFKGIKYSDELENSVFSRMIKERNQIAGTFRSTGDGEKLKILGELENEKRTILSQAYAESERIKGDADAKAVAIYAESYGKSPEFYSFWKSMEIYKNSLPETEKVLSTDMEYFQYLYRH</sequence>
<dbReference type="MEROPS" id="I87.001"/>
<gene>
    <name evidence="10" type="ORF">HMPREF9723_02411</name>
</gene>